<dbReference type="GO" id="GO:0050660">
    <property type="term" value="F:flavin adenine dinucleotide binding"/>
    <property type="evidence" value="ECO:0007669"/>
    <property type="project" value="TreeGrafter"/>
</dbReference>
<evidence type="ECO:0000313" key="2">
    <source>
        <dbReference type="EMBL" id="XDQ47531.1"/>
    </source>
</evidence>
<gene>
    <name evidence="2" type="ORF">AB5J52_37570</name>
</gene>
<proteinExistence type="predicted"/>
<dbReference type="RefSeq" id="WP_369226444.1">
    <property type="nucleotide sequence ID" value="NZ_CP163441.1"/>
</dbReference>
<dbReference type="PANTHER" id="PTHR43539:SF78">
    <property type="entry name" value="FLAVIN-CONTAINING MONOOXYGENASE"/>
    <property type="match status" value="1"/>
</dbReference>
<dbReference type="GO" id="GO:0004497">
    <property type="term" value="F:monooxygenase activity"/>
    <property type="evidence" value="ECO:0007669"/>
    <property type="project" value="TreeGrafter"/>
</dbReference>
<dbReference type="NCBIfam" id="TIGR04046">
    <property type="entry name" value="MSMEG_0569_nitr"/>
    <property type="match status" value="1"/>
</dbReference>
<organism evidence="2">
    <name type="scientific">Streptomyces sp. R39</name>
    <dbReference type="NCBI Taxonomy" id="3238631"/>
    <lineage>
        <taxon>Bacteria</taxon>
        <taxon>Bacillati</taxon>
        <taxon>Actinomycetota</taxon>
        <taxon>Actinomycetes</taxon>
        <taxon>Kitasatosporales</taxon>
        <taxon>Streptomycetaceae</taxon>
        <taxon>Streptomyces</taxon>
    </lineage>
</organism>
<dbReference type="EMBL" id="CP163441">
    <property type="protein sequence ID" value="XDQ47531.1"/>
    <property type="molecule type" value="Genomic_DNA"/>
</dbReference>
<reference evidence="2" key="1">
    <citation type="submission" date="2024-07" db="EMBL/GenBank/DDBJ databases">
        <authorList>
            <person name="Yu S.T."/>
        </authorList>
    </citation>
    <scope>NUCLEOTIDE SEQUENCE</scope>
    <source>
        <strain evidence="2">R39</strain>
    </source>
</reference>
<sequence>MTPAPRLSGTHYTVAVVGGGQAGLSASHCLGERGVDHVVIEAHRVGHEWRERRWDSFCLVTPNWQCRLPGHPYAGADPDGFMVRDDIVRYLEEYVAAFRPPLVEGVAVTRLRRSASGVFEIGTTAGEFTADQVVVATGPYHTPKLPRMAERLPAGVEQFHSSGYRNPGRLPDGAVLVVGTGQSGCQIAEDLHLAGRQVHLAVGSAPRVARFYRGRDCVAWLDDMGHYDRSIDGFDDADAVRLRVNHYVTGRDGGRDIDLRAFARDGMRLYGRLKDVKGPVLEFADDLKANLDHADAVAESIKDAIDAYIDAKGVQAVTEARYRPVWQPDGQPSALDLAEAGITSVVWATGFTRDHRWIEIPAFDGRGYPMHWRGVSNVPGLYFLGLPWQYTWGSGRFEAVGRDAGFLADHIDASRRLADVCGTLTGAPNALAAALPIG</sequence>
<dbReference type="Pfam" id="PF13738">
    <property type="entry name" value="Pyr_redox_3"/>
    <property type="match status" value="1"/>
</dbReference>
<keyword evidence="1" id="KW-0560">Oxidoreductase</keyword>
<dbReference type="InterPro" id="IPR036188">
    <property type="entry name" value="FAD/NAD-bd_sf"/>
</dbReference>
<dbReference type="SUPFAM" id="SSF51905">
    <property type="entry name" value="FAD/NAD(P)-binding domain"/>
    <property type="match status" value="2"/>
</dbReference>
<dbReference type="InterPro" id="IPR024000">
    <property type="entry name" value="CHP04046_FMN-dependent"/>
</dbReference>
<protein>
    <submittedName>
        <fullName evidence="2">MSMEG_0569 family flavin-dependent oxidoreductase</fullName>
    </submittedName>
</protein>
<evidence type="ECO:0000256" key="1">
    <source>
        <dbReference type="ARBA" id="ARBA00023002"/>
    </source>
</evidence>
<name>A0AB39QZ67_9ACTN</name>
<dbReference type="Gene3D" id="3.50.50.60">
    <property type="entry name" value="FAD/NAD(P)-binding domain"/>
    <property type="match status" value="2"/>
</dbReference>
<dbReference type="PRINTS" id="PR00411">
    <property type="entry name" value="PNDRDTASEI"/>
</dbReference>
<dbReference type="InterPro" id="IPR050982">
    <property type="entry name" value="Auxin_biosynth/cation_transpt"/>
</dbReference>
<dbReference type="PANTHER" id="PTHR43539">
    <property type="entry name" value="FLAVIN-BINDING MONOOXYGENASE-LIKE PROTEIN (AFU_ORTHOLOGUE AFUA_4G09220)"/>
    <property type="match status" value="1"/>
</dbReference>
<accession>A0AB39QZ67</accession>
<dbReference type="AlphaFoldDB" id="A0AB39QZ67"/>